<keyword evidence="3" id="KW-0433">Leucine-rich repeat</keyword>
<evidence type="ECO:0000256" key="8">
    <source>
        <dbReference type="ARBA" id="ARBA00022840"/>
    </source>
</evidence>
<dbReference type="FunFam" id="3.80.10.10:FF:000400">
    <property type="entry name" value="Nuclear pore complex protein NUP107"/>
    <property type="match status" value="1"/>
</dbReference>
<feature type="transmembrane region" description="Helical" evidence="12">
    <location>
        <begin position="55"/>
        <end position="74"/>
    </location>
</feature>
<dbReference type="PROSITE" id="PS50011">
    <property type="entry name" value="PROTEIN_KINASE_DOM"/>
    <property type="match status" value="1"/>
</dbReference>
<keyword evidence="15" id="KW-1185">Reference proteome</keyword>
<evidence type="ECO:0000256" key="9">
    <source>
        <dbReference type="ARBA" id="ARBA00022989"/>
    </source>
</evidence>
<dbReference type="GO" id="GO:0016020">
    <property type="term" value="C:membrane"/>
    <property type="evidence" value="ECO:0007669"/>
    <property type="project" value="UniProtKB-SubCell"/>
</dbReference>
<dbReference type="Gene3D" id="1.10.510.10">
    <property type="entry name" value="Transferase(Phosphotransferase) domain 1"/>
    <property type="match status" value="1"/>
</dbReference>
<feature type="domain" description="Protein kinase" evidence="13">
    <location>
        <begin position="782"/>
        <end position="1066"/>
    </location>
</feature>
<dbReference type="GO" id="GO:0005524">
    <property type="term" value="F:ATP binding"/>
    <property type="evidence" value="ECO:0007669"/>
    <property type="project" value="UniProtKB-KW"/>
</dbReference>
<evidence type="ECO:0000313" key="15">
    <source>
        <dbReference type="Proteomes" id="UP001141806"/>
    </source>
</evidence>
<dbReference type="Pfam" id="PF07714">
    <property type="entry name" value="PK_Tyr_Ser-Thr"/>
    <property type="match status" value="1"/>
</dbReference>
<dbReference type="PANTHER" id="PTHR48003:SF3">
    <property type="entry name" value="LEUCINE-RICH REPEAT PROTEIN KINASE FAMILY PROTEIN"/>
    <property type="match status" value="1"/>
</dbReference>
<sequence>MLVFGCFIVSWFIVNVWVHSFFPISFWRFPATWSPKTKNSPFFGLGLRFGLLERGMQSICLIFLLLVEIVLGKLDSDALLELKKGIEKDPLGHVLSSWDGNSVASNGCPQNWYGISCSEGQVTSITLDDLGLVGNFQISALSGLKMLQNLTISNNQLTGIILGIGSIGSLEILDLSRNSFHGSVPPDLNNLKNLVLLNLSSNSLSGAIPPSFGELEQLKYLDLHSNSFTGNISNLIMQLQNVVYVDLSSNNFFGSLNFDLENSTFVSTVQYINLSYNALVGELFARDGMPYFDQLEVFDASCNQLTGQIPSFNFVVSLQILRLRSNQFSGSLPEALLQENSMLLTELDLSLNQLKGPLGSITSVTLKNLNLSSNKLYGSLPVNIGHCAIVDLSNNMFSGNLSRIQSWGNYVEVIHLSSNSLTGTLLDRTSQFLRLNTFKISNNSLVGALSPVLGTYPELNVVDLSLNQLNGSLLPGLFKLTDLNLSGNSFTGPIPLQDIASIDPTQNLSLVSLDLSSNSLSGLLPPEIGKLHGLLYLDLSHNNFEGSIPVDLPDVLKEFNVSYNNLSGIVPDNLMRFPDSSFHPGNSLLLFPKSSSSPKNVPEISFQGKRPAIKVVLIVGLVSGVAVIALLAFIIYYRFCTTKCGGRKSSSTNKSFGRKDVPEGGSPVHIHGLHEIVDPAPAPASASLSFPHAHLLSSQKGSMHEHGRTSIIGKSGLGATEAVMKEQVVSPSISVFSSSSSSKDPHLFENPTVFKVCNPDRLAGELHLFDNSLMFSAEELSRAPAEIIGKSCHGTSYKATLDSGHVLTVKWLREGIAKGKKEFAREAKKLGSIRHPNIISLRGYYWGTRDHEKLIISNYISASCLAIYLCDNKPRKFPPLSLDQRLKIATDVACCLNYLHNERAIPHGNLKSTNILLEPPNLNVLLTDYSLHRIMTPAGTAEQVLNSGALGYRPPEFASSSKPCPSLKSDVYAFGVILLELLTGNSAGEIISGHPGVVDLTDWVRLLASENRSAECFDKLIASTSSVKGLARGLDDILQVALRCILSASERPDMKMVLEELSSIVL</sequence>
<dbReference type="InterPro" id="IPR001245">
    <property type="entry name" value="Ser-Thr/Tyr_kinase_cat_dom"/>
</dbReference>
<dbReference type="InterPro" id="IPR000719">
    <property type="entry name" value="Prot_kinase_dom"/>
</dbReference>
<dbReference type="InterPro" id="IPR001611">
    <property type="entry name" value="Leu-rich_rpt"/>
</dbReference>
<keyword evidence="2" id="KW-0597">Phosphoprotein</keyword>
<dbReference type="GO" id="GO:0004672">
    <property type="term" value="F:protein kinase activity"/>
    <property type="evidence" value="ECO:0007669"/>
    <property type="project" value="InterPro"/>
</dbReference>
<dbReference type="AlphaFoldDB" id="A0A9Q0KJ63"/>
<dbReference type="Gene3D" id="3.30.200.20">
    <property type="entry name" value="Phosphorylase Kinase, domain 1"/>
    <property type="match status" value="1"/>
</dbReference>
<keyword evidence="8" id="KW-0067">ATP-binding</keyword>
<accession>A0A9Q0KJ63</accession>
<dbReference type="Gene3D" id="3.80.10.10">
    <property type="entry name" value="Ribonuclease Inhibitor"/>
    <property type="match status" value="3"/>
</dbReference>
<organism evidence="14 15">
    <name type="scientific">Protea cynaroides</name>
    <dbReference type="NCBI Taxonomy" id="273540"/>
    <lineage>
        <taxon>Eukaryota</taxon>
        <taxon>Viridiplantae</taxon>
        <taxon>Streptophyta</taxon>
        <taxon>Embryophyta</taxon>
        <taxon>Tracheophyta</taxon>
        <taxon>Spermatophyta</taxon>
        <taxon>Magnoliopsida</taxon>
        <taxon>Proteales</taxon>
        <taxon>Proteaceae</taxon>
        <taxon>Protea</taxon>
    </lineage>
</organism>
<evidence type="ECO:0000256" key="6">
    <source>
        <dbReference type="ARBA" id="ARBA00022737"/>
    </source>
</evidence>
<reference evidence="14" key="1">
    <citation type="journal article" date="2023" name="Plant J.">
        <title>The genome of the king protea, Protea cynaroides.</title>
        <authorList>
            <person name="Chang J."/>
            <person name="Duong T.A."/>
            <person name="Schoeman C."/>
            <person name="Ma X."/>
            <person name="Roodt D."/>
            <person name="Barker N."/>
            <person name="Li Z."/>
            <person name="Van de Peer Y."/>
            <person name="Mizrachi E."/>
        </authorList>
    </citation>
    <scope>NUCLEOTIDE SEQUENCE</scope>
    <source>
        <tissue evidence="14">Young leaves</tissue>
    </source>
</reference>
<dbReference type="Pfam" id="PF13855">
    <property type="entry name" value="LRR_8"/>
    <property type="match status" value="1"/>
</dbReference>
<evidence type="ECO:0000256" key="11">
    <source>
        <dbReference type="ARBA" id="ARBA00023170"/>
    </source>
</evidence>
<evidence type="ECO:0000256" key="1">
    <source>
        <dbReference type="ARBA" id="ARBA00004167"/>
    </source>
</evidence>
<name>A0A9Q0KJ63_9MAGN</name>
<keyword evidence="11" id="KW-0675">Receptor</keyword>
<feature type="transmembrane region" description="Helical" evidence="12">
    <location>
        <begin position="615"/>
        <end position="639"/>
    </location>
</feature>
<keyword evidence="5" id="KW-0732">Signal</keyword>
<dbReference type="Pfam" id="PF08263">
    <property type="entry name" value="LRRNT_2"/>
    <property type="match status" value="1"/>
</dbReference>
<evidence type="ECO:0000256" key="4">
    <source>
        <dbReference type="ARBA" id="ARBA00022692"/>
    </source>
</evidence>
<comment type="caution">
    <text evidence="14">The sequence shown here is derived from an EMBL/GenBank/DDBJ whole genome shotgun (WGS) entry which is preliminary data.</text>
</comment>
<dbReference type="InterPro" id="IPR032675">
    <property type="entry name" value="LRR_dom_sf"/>
</dbReference>
<dbReference type="FunFam" id="3.30.200.20:FF:000486">
    <property type="entry name" value="Leucine-rich repeat receptor-like protein kinase"/>
    <property type="match status" value="1"/>
</dbReference>
<keyword evidence="10 12" id="KW-0472">Membrane</keyword>
<evidence type="ECO:0000259" key="13">
    <source>
        <dbReference type="PROSITE" id="PS50011"/>
    </source>
</evidence>
<dbReference type="SUPFAM" id="SSF56112">
    <property type="entry name" value="Protein kinase-like (PK-like)"/>
    <property type="match status" value="1"/>
</dbReference>
<keyword evidence="6" id="KW-0677">Repeat</keyword>
<proteinExistence type="predicted"/>
<keyword evidence="9 12" id="KW-1133">Transmembrane helix</keyword>
<evidence type="ECO:0000256" key="3">
    <source>
        <dbReference type="ARBA" id="ARBA00022614"/>
    </source>
</evidence>
<dbReference type="InterPro" id="IPR013210">
    <property type="entry name" value="LRR_N_plant-typ"/>
</dbReference>
<dbReference type="Pfam" id="PF00560">
    <property type="entry name" value="LRR_1"/>
    <property type="match status" value="6"/>
</dbReference>
<evidence type="ECO:0000256" key="7">
    <source>
        <dbReference type="ARBA" id="ARBA00022741"/>
    </source>
</evidence>
<dbReference type="FunFam" id="1.10.510.10:FF:000480">
    <property type="entry name" value="Pollen receptor-like kinase 1"/>
    <property type="match status" value="1"/>
</dbReference>
<keyword evidence="7" id="KW-0547">Nucleotide-binding</keyword>
<dbReference type="OrthoDB" id="4062651at2759"/>
<comment type="subcellular location">
    <subcellularLocation>
        <location evidence="1">Membrane</location>
        <topology evidence="1">Single-pass membrane protein</topology>
    </subcellularLocation>
</comment>
<dbReference type="InterPro" id="IPR053059">
    <property type="entry name" value="Inactive_SerThr-Kinase_ABA"/>
</dbReference>
<evidence type="ECO:0000256" key="5">
    <source>
        <dbReference type="ARBA" id="ARBA00022729"/>
    </source>
</evidence>
<dbReference type="EMBL" id="JAMYWD010000005">
    <property type="protein sequence ID" value="KAJ4971206.1"/>
    <property type="molecule type" value="Genomic_DNA"/>
</dbReference>
<dbReference type="Proteomes" id="UP001141806">
    <property type="component" value="Unassembled WGS sequence"/>
</dbReference>
<evidence type="ECO:0000313" key="14">
    <source>
        <dbReference type="EMBL" id="KAJ4971206.1"/>
    </source>
</evidence>
<protein>
    <recommendedName>
        <fullName evidence="13">Protein kinase domain-containing protein</fullName>
    </recommendedName>
</protein>
<dbReference type="InterPro" id="IPR011009">
    <property type="entry name" value="Kinase-like_dom_sf"/>
</dbReference>
<dbReference type="SUPFAM" id="SSF52047">
    <property type="entry name" value="RNI-like"/>
    <property type="match status" value="1"/>
</dbReference>
<dbReference type="PANTHER" id="PTHR48003">
    <property type="entry name" value="OS07G0626500 PROTEIN"/>
    <property type="match status" value="1"/>
</dbReference>
<keyword evidence="4 12" id="KW-0812">Transmembrane</keyword>
<evidence type="ECO:0000256" key="10">
    <source>
        <dbReference type="ARBA" id="ARBA00023136"/>
    </source>
</evidence>
<evidence type="ECO:0000256" key="12">
    <source>
        <dbReference type="SAM" id="Phobius"/>
    </source>
</evidence>
<evidence type="ECO:0000256" key="2">
    <source>
        <dbReference type="ARBA" id="ARBA00022553"/>
    </source>
</evidence>
<gene>
    <name evidence="14" type="ORF">NE237_004305</name>
</gene>